<dbReference type="EMBL" id="QXFU01000250">
    <property type="protein sequence ID" value="KAE9038923.1"/>
    <property type="molecule type" value="Genomic_DNA"/>
</dbReference>
<feature type="region of interest" description="Disordered" evidence="1">
    <location>
        <begin position="306"/>
        <end position="364"/>
    </location>
</feature>
<accession>A0A6A3N673</accession>
<evidence type="ECO:0000313" key="3">
    <source>
        <dbReference type="Proteomes" id="UP000435112"/>
    </source>
</evidence>
<organism evidence="2 3">
    <name type="scientific">Phytophthora rubi</name>
    <dbReference type="NCBI Taxonomy" id="129364"/>
    <lineage>
        <taxon>Eukaryota</taxon>
        <taxon>Sar</taxon>
        <taxon>Stramenopiles</taxon>
        <taxon>Oomycota</taxon>
        <taxon>Peronosporomycetes</taxon>
        <taxon>Peronosporales</taxon>
        <taxon>Peronosporaceae</taxon>
        <taxon>Phytophthora</taxon>
    </lineage>
</organism>
<evidence type="ECO:0000313" key="2">
    <source>
        <dbReference type="EMBL" id="KAE9038923.1"/>
    </source>
</evidence>
<gene>
    <name evidence="2" type="ORF">PR002_g5768</name>
</gene>
<dbReference type="OrthoDB" id="93557at2759"/>
<sequence>MHPSADSPATASATVTAVLGASTSSSSLSGLRKVHLSDRELLERVQRVVVPAEPVNFRALSAKRGWKHVRAGVASGMSMRFRVLRTGQTQSQQCQVVVGGDVHAQVSELVSLLRAPTENESNTLLHALYGSHFIYSSLVHAVTSPSSERDSLLSPRSRGSVVAAGQQLMVRTISFVHPWGLNHFKQQIRNSTIDLPGRVCRLEKVLRRRRRYHLHLRTAPGRLWQTLLKPFRALGVADDETSGERIAIYSRYVAPLLVCARCRECIDEHDSPHPRSVNRVGGAASDNRYAGVSLCFTNQEIELEPELELDPSDRSRDVPRSSGGVGRKRRTQSDTPPMLALAFSSSGDDNSVSGPKLVPGSCSK</sequence>
<reference evidence="2 3" key="1">
    <citation type="submission" date="2018-09" db="EMBL/GenBank/DDBJ databases">
        <title>Genomic investigation of the strawberry pathogen Phytophthora fragariae indicates pathogenicity is determined by transcriptional variation in three key races.</title>
        <authorList>
            <person name="Adams T.M."/>
            <person name="Armitage A.D."/>
            <person name="Sobczyk M.K."/>
            <person name="Bates H.J."/>
            <person name="Dunwell J.M."/>
            <person name="Nellist C.F."/>
            <person name="Harrison R.J."/>
        </authorList>
    </citation>
    <scope>NUCLEOTIDE SEQUENCE [LARGE SCALE GENOMIC DNA]</scope>
    <source>
        <strain evidence="2 3">SCRP324</strain>
    </source>
</reference>
<proteinExistence type="predicted"/>
<dbReference type="Proteomes" id="UP000435112">
    <property type="component" value="Unassembled WGS sequence"/>
</dbReference>
<dbReference type="AlphaFoldDB" id="A0A6A3N673"/>
<name>A0A6A3N673_9STRA</name>
<protein>
    <submittedName>
        <fullName evidence="2">Uncharacterized protein</fullName>
    </submittedName>
</protein>
<evidence type="ECO:0000256" key="1">
    <source>
        <dbReference type="SAM" id="MobiDB-lite"/>
    </source>
</evidence>
<comment type="caution">
    <text evidence="2">The sequence shown here is derived from an EMBL/GenBank/DDBJ whole genome shotgun (WGS) entry which is preliminary data.</text>
</comment>
<feature type="compositionally biased region" description="Polar residues" evidence="1">
    <location>
        <begin position="343"/>
        <end position="353"/>
    </location>
</feature>